<proteinExistence type="predicted"/>
<dbReference type="OrthoDB" id="9789566at2"/>
<dbReference type="InterPro" id="IPR036271">
    <property type="entry name" value="Tet_transcr_reg_TetR-rel_C_sf"/>
</dbReference>
<dbReference type="InterPro" id="IPR041474">
    <property type="entry name" value="NicS_C"/>
</dbReference>
<sequence length="211" mass="24321">MELNEKQIGILKVAEKLFAENGYDGTSVRHIAREAGVNVAMISYYFGSKEKLLEALLFNRFSGFRKEMEKVIAASDDFPTKIEAIVALLIRRVHTNRHAYRVVNFEFSNALRQVSFENYVKQKRENYNMIEKLIRSGQREGVFSDNVNITLIVPTILGTYFHFINNERFFRALHGFDETITTDDYVYTVLTTHIQQTVKALLTNTIPPGKT</sequence>
<dbReference type="PANTHER" id="PTHR30328">
    <property type="entry name" value="TRANSCRIPTIONAL REPRESSOR"/>
    <property type="match status" value="1"/>
</dbReference>
<dbReference type="Proteomes" id="UP000182248">
    <property type="component" value="Unassembled WGS sequence"/>
</dbReference>
<feature type="DNA-binding region" description="H-T-H motif" evidence="2">
    <location>
        <begin position="27"/>
        <end position="46"/>
    </location>
</feature>
<dbReference type="SUPFAM" id="SSF46689">
    <property type="entry name" value="Homeodomain-like"/>
    <property type="match status" value="1"/>
</dbReference>
<dbReference type="InterPro" id="IPR023772">
    <property type="entry name" value="DNA-bd_HTH_TetR-type_CS"/>
</dbReference>
<dbReference type="GO" id="GO:0003677">
    <property type="term" value="F:DNA binding"/>
    <property type="evidence" value="ECO:0007669"/>
    <property type="project" value="UniProtKB-UniRule"/>
</dbReference>
<dbReference type="RefSeq" id="WP_072315408.1">
    <property type="nucleotide sequence ID" value="NZ_FPJE01000001.1"/>
</dbReference>
<dbReference type="PRINTS" id="PR00455">
    <property type="entry name" value="HTHTETR"/>
</dbReference>
<dbReference type="STRING" id="1150368.SAMN02927921_00171"/>
<dbReference type="SUPFAM" id="SSF48498">
    <property type="entry name" value="Tetracyclin repressor-like, C-terminal domain"/>
    <property type="match status" value="1"/>
</dbReference>
<protein>
    <submittedName>
        <fullName evidence="4">Transcriptional regulator, TetR family</fullName>
    </submittedName>
</protein>
<dbReference type="InterPro" id="IPR050109">
    <property type="entry name" value="HTH-type_TetR-like_transc_reg"/>
</dbReference>
<dbReference type="Pfam" id="PF17938">
    <property type="entry name" value="TetR_C_29"/>
    <property type="match status" value="1"/>
</dbReference>
<evidence type="ECO:0000313" key="4">
    <source>
        <dbReference type="EMBL" id="SFW13072.1"/>
    </source>
</evidence>
<keyword evidence="1 2" id="KW-0238">DNA-binding</keyword>
<evidence type="ECO:0000256" key="2">
    <source>
        <dbReference type="PROSITE-ProRule" id="PRU00335"/>
    </source>
</evidence>
<evidence type="ECO:0000256" key="1">
    <source>
        <dbReference type="ARBA" id="ARBA00023125"/>
    </source>
</evidence>
<dbReference type="InterPro" id="IPR009057">
    <property type="entry name" value="Homeodomain-like_sf"/>
</dbReference>
<dbReference type="PROSITE" id="PS50977">
    <property type="entry name" value="HTH_TETR_2"/>
    <property type="match status" value="1"/>
</dbReference>
<dbReference type="AlphaFoldDB" id="A0A1K1LQB6"/>
<organism evidence="4 5">
    <name type="scientific">Sinomicrobium oceani</name>
    <dbReference type="NCBI Taxonomy" id="1150368"/>
    <lineage>
        <taxon>Bacteria</taxon>
        <taxon>Pseudomonadati</taxon>
        <taxon>Bacteroidota</taxon>
        <taxon>Flavobacteriia</taxon>
        <taxon>Flavobacteriales</taxon>
        <taxon>Flavobacteriaceae</taxon>
        <taxon>Sinomicrobium</taxon>
    </lineage>
</organism>
<dbReference type="Gene3D" id="1.10.357.10">
    <property type="entry name" value="Tetracycline Repressor, domain 2"/>
    <property type="match status" value="1"/>
</dbReference>
<accession>A0A1K1LQB6</accession>
<keyword evidence="5" id="KW-1185">Reference proteome</keyword>
<evidence type="ECO:0000313" key="5">
    <source>
        <dbReference type="Proteomes" id="UP000182248"/>
    </source>
</evidence>
<dbReference type="PANTHER" id="PTHR30328:SF54">
    <property type="entry name" value="HTH-TYPE TRANSCRIPTIONAL REPRESSOR SCO4008"/>
    <property type="match status" value="1"/>
</dbReference>
<evidence type="ECO:0000259" key="3">
    <source>
        <dbReference type="PROSITE" id="PS50977"/>
    </source>
</evidence>
<dbReference type="EMBL" id="FPJE01000001">
    <property type="protein sequence ID" value="SFW13072.1"/>
    <property type="molecule type" value="Genomic_DNA"/>
</dbReference>
<gene>
    <name evidence="4" type="ORF">SAMN02927921_00171</name>
</gene>
<reference evidence="4 5" key="1">
    <citation type="submission" date="2016-11" db="EMBL/GenBank/DDBJ databases">
        <authorList>
            <person name="Jaros S."/>
            <person name="Januszkiewicz K."/>
            <person name="Wedrychowicz H."/>
        </authorList>
    </citation>
    <scope>NUCLEOTIDE SEQUENCE [LARGE SCALE GENOMIC DNA]</scope>
    <source>
        <strain evidence="4 5">CGMCC 1.12145</strain>
    </source>
</reference>
<feature type="domain" description="HTH tetR-type" evidence="3">
    <location>
        <begin position="4"/>
        <end position="64"/>
    </location>
</feature>
<dbReference type="Pfam" id="PF00440">
    <property type="entry name" value="TetR_N"/>
    <property type="match status" value="1"/>
</dbReference>
<dbReference type="InterPro" id="IPR001647">
    <property type="entry name" value="HTH_TetR"/>
</dbReference>
<name>A0A1K1LQB6_9FLAO</name>
<dbReference type="PROSITE" id="PS01081">
    <property type="entry name" value="HTH_TETR_1"/>
    <property type="match status" value="1"/>
</dbReference>